<dbReference type="SUPFAM" id="SSF55785">
    <property type="entry name" value="PYP-like sensor domain (PAS domain)"/>
    <property type="match status" value="2"/>
</dbReference>
<protein>
    <recommendedName>
        <fullName evidence="2">histidine kinase</fullName>
        <ecNumber evidence="2">2.7.13.3</ecNumber>
    </recommendedName>
</protein>
<feature type="domain" description="PAC" evidence="12">
    <location>
        <begin position="359"/>
        <end position="409"/>
    </location>
</feature>
<keyword evidence="14" id="KW-1185">Reference proteome</keyword>
<dbReference type="EMBL" id="AP018449">
    <property type="protein sequence ID" value="BBB90158.1"/>
    <property type="molecule type" value="Genomic_DNA"/>
</dbReference>
<keyword evidence="9" id="KW-0472">Membrane</keyword>
<dbReference type="NCBIfam" id="TIGR00229">
    <property type="entry name" value="sensory_box"/>
    <property type="match status" value="2"/>
</dbReference>
<evidence type="ECO:0000256" key="6">
    <source>
        <dbReference type="ARBA" id="ARBA00022777"/>
    </source>
</evidence>
<dbReference type="InterPro" id="IPR036890">
    <property type="entry name" value="HATPase_C_sf"/>
</dbReference>
<evidence type="ECO:0000259" key="10">
    <source>
        <dbReference type="PROSITE" id="PS50109"/>
    </source>
</evidence>
<dbReference type="KEGG" id="mana:MAMMFC1_00806"/>
<dbReference type="SMART" id="SM00091">
    <property type="entry name" value="PAS"/>
    <property type="match status" value="2"/>
</dbReference>
<evidence type="ECO:0000259" key="12">
    <source>
        <dbReference type="PROSITE" id="PS50113"/>
    </source>
</evidence>
<evidence type="ECO:0000256" key="4">
    <source>
        <dbReference type="ARBA" id="ARBA00022679"/>
    </source>
</evidence>
<dbReference type="PRINTS" id="PR00344">
    <property type="entry name" value="BCTRLSENSOR"/>
</dbReference>
<keyword evidence="6 13" id="KW-0418">Kinase</keyword>
<comment type="catalytic activity">
    <reaction evidence="1">
        <text>ATP + protein L-histidine = ADP + protein N-phospho-L-histidine.</text>
        <dbReference type="EC" id="2.7.13.3"/>
    </reaction>
</comment>
<keyword evidence="7" id="KW-0067">ATP-binding</keyword>
<dbReference type="InterPro" id="IPR003594">
    <property type="entry name" value="HATPase_dom"/>
</dbReference>
<dbReference type="InterPro" id="IPR005467">
    <property type="entry name" value="His_kinase_dom"/>
</dbReference>
<feature type="domain" description="PAS" evidence="11">
    <location>
        <begin position="278"/>
        <end position="333"/>
    </location>
</feature>
<dbReference type="SMART" id="SM00388">
    <property type="entry name" value="HisKA"/>
    <property type="match status" value="1"/>
</dbReference>
<dbReference type="SMART" id="SM00387">
    <property type="entry name" value="HATPase_c"/>
    <property type="match status" value="1"/>
</dbReference>
<dbReference type="InterPro" id="IPR003661">
    <property type="entry name" value="HisK_dim/P_dom"/>
</dbReference>
<keyword evidence="5" id="KW-0547">Nucleotide-binding</keyword>
<dbReference type="InterPro" id="IPR000700">
    <property type="entry name" value="PAS-assoc_C"/>
</dbReference>
<evidence type="ECO:0000256" key="7">
    <source>
        <dbReference type="ARBA" id="ARBA00022840"/>
    </source>
</evidence>
<dbReference type="SUPFAM" id="SSF55874">
    <property type="entry name" value="ATPase domain of HSP90 chaperone/DNA topoisomerase II/histidine kinase"/>
    <property type="match status" value="1"/>
</dbReference>
<name>A0A348AGG0_9FIRM</name>
<dbReference type="Pfam" id="PF13426">
    <property type="entry name" value="PAS_9"/>
    <property type="match status" value="1"/>
</dbReference>
<dbReference type="Gene3D" id="3.30.450.20">
    <property type="entry name" value="PAS domain"/>
    <property type="match status" value="2"/>
</dbReference>
<feature type="transmembrane region" description="Helical" evidence="9">
    <location>
        <begin position="22"/>
        <end position="41"/>
    </location>
</feature>
<dbReference type="PROSITE" id="PS50109">
    <property type="entry name" value="HIS_KIN"/>
    <property type="match status" value="1"/>
</dbReference>
<evidence type="ECO:0000313" key="13">
    <source>
        <dbReference type="EMBL" id="BBB90158.1"/>
    </source>
</evidence>
<feature type="transmembrane region" description="Helical" evidence="9">
    <location>
        <begin position="53"/>
        <end position="73"/>
    </location>
</feature>
<dbReference type="InterPro" id="IPR036097">
    <property type="entry name" value="HisK_dim/P_sf"/>
</dbReference>
<keyword evidence="8" id="KW-0902">Two-component regulatory system</keyword>
<dbReference type="CDD" id="cd00082">
    <property type="entry name" value="HisKA"/>
    <property type="match status" value="1"/>
</dbReference>
<evidence type="ECO:0000256" key="9">
    <source>
        <dbReference type="SAM" id="Phobius"/>
    </source>
</evidence>
<organism evidence="13 14">
    <name type="scientific">Methylomusa anaerophila</name>
    <dbReference type="NCBI Taxonomy" id="1930071"/>
    <lineage>
        <taxon>Bacteria</taxon>
        <taxon>Bacillati</taxon>
        <taxon>Bacillota</taxon>
        <taxon>Negativicutes</taxon>
        <taxon>Selenomonadales</taxon>
        <taxon>Sporomusaceae</taxon>
        <taxon>Methylomusa</taxon>
    </lineage>
</organism>
<dbReference type="Proteomes" id="UP000276437">
    <property type="component" value="Chromosome"/>
</dbReference>
<feature type="domain" description="Histidine kinase" evidence="10">
    <location>
        <begin position="422"/>
        <end position="627"/>
    </location>
</feature>
<evidence type="ECO:0000313" key="14">
    <source>
        <dbReference type="Proteomes" id="UP000276437"/>
    </source>
</evidence>
<dbReference type="Gene3D" id="1.10.287.130">
    <property type="match status" value="1"/>
</dbReference>
<sequence length="639" mass="71771">MGLRVDYVYDCQVAFRKKVNQAFLSGFFIKTFFQPLLGFGMDGRNEMFKRLQMEIILILFVVSSIAISANYYLSNHVLRDGSSNAVKAEVFAIEQGTALWIFVFALGLVAFTLSLWPNKPLLKLYNVTANYIKDTKDTKGTKSTKDTKDITDLKKAEKEISQKESILRRIIEKSPAAIVVVDRDAVITYVSELIGMGKYELKEFIGQPLHFITDKIGIDYERSILVRALRGEVINGEFAVIEKREWLASAIAIRDAITDEITGAIGIYYDVEEQRKAQREKLQALAEFHTLFMNNVGAIAIIRSSDGTLADVNEAWERLTGFYREEAIGRTVVELGMERAMGQAEYLNFLASVQKVAEKSQSLRFFQKSGEERMALSSWQPIERNGEPHLVLTLVDITEMKRYEKEMARLDRLNLVGEMAASISHEIRNPMTTVRGYLQFMKGKPDLSRYVSSIEIMIDELDRANSIITEFLSLAKNKHIQATLFNINDIVNSIYPLLQSEALLKGHDIVFEAGSAPELVMDEKEIRQLILNLAKNGLEAMTGRGNILTIRTWQENRHVILSVSDQGPGIPAHIINQIGTPFVTTKETGTGLGLSVCFAIASRNHAKLTFDTGPEGTTFFLTFSDISDISEAESRPPGE</sequence>
<dbReference type="InterPro" id="IPR035965">
    <property type="entry name" value="PAS-like_dom_sf"/>
</dbReference>
<dbReference type="AlphaFoldDB" id="A0A348AGG0"/>
<feature type="transmembrane region" description="Helical" evidence="9">
    <location>
        <begin position="97"/>
        <end position="116"/>
    </location>
</feature>
<gene>
    <name evidence="13" type="primary">kinA_2</name>
    <name evidence="13" type="ORF">MAMMFC1_00806</name>
</gene>
<dbReference type="Gene3D" id="3.30.565.10">
    <property type="entry name" value="Histidine kinase-like ATPase, C-terminal domain"/>
    <property type="match status" value="1"/>
</dbReference>
<dbReference type="GO" id="GO:0000155">
    <property type="term" value="F:phosphorelay sensor kinase activity"/>
    <property type="evidence" value="ECO:0007669"/>
    <property type="project" value="InterPro"/>
</dbReference>
<evidence type="ECO:0000256" key="1">
    <source>
        <dbReference type="ARBA" id="ARBA00000085"/>
    </source>
</evidence>
<dbReference type="InterPro" id="IPR004358">
    <property type="entry name" value="Sig_transdc_His_kin-like_C"/>
</dbReference>
<dbReference type="Pfam" id="PF08448">
    <property type="entry name" value="PAS_4"/>
    <property type="match status" value="1"/>
</dbReference>
<keyword evidence="3" id="KW-0597">Phosphoprotein</keyword>
<dbReference type="CDD" id="cd00130">
    <property type="entry name" value="PAS"/>
    <property type="match status" value="1"/>
</dbReference>
<keyword evidence="9" id="KW-1133">Transmembrane helix</keyword>
<dbReference type="InterPro" id="IPR000014">
    <property type="entry name" value="PAS"/>
</dbReference>
<dbReference type="SUPFAM" id="SSF47384">
    <property type="entry name" value="Homodimeric domain of signal transducing histidine kinase"/>
    <property type="match status" value="1"/>
</dbReference>
<dbReference type="PROSITE" id="PS50113">
    <property type="entry name" value="PAC"/>
    <property type="match status" value="1"/>
</dbReference>
<evidence type="ECO:0000256" key="2">
    <source>
        <dbReference type="ARBA" id="ARBA00012438"/>
    </source>
</evidence>
<dbReference type="Pfam" id="PF02518">
    <property type="entry name" value="HATPase_c"/>
    <property type="match status" value="1"/>
</dbReference>
<dbReference type="PANTHER" id="PTHR43065">
    <property type="entry name" value="SENSOR HISTIDINE KINASE"/>
    <property type="match status" value="1"/>
</dbReference>
<dbReference type="GO" id="GO:0005524">
    <property type="term" value="F:ATP binding"/>
    <property type="evidence" value="ECO:0007669"/>
    <property type="project" value="UniProtKB-KW"/>
</dbReference>
<evidence type="ECO:0000256" key="5">
    <source>
        <dbReference type="ARBA" id="ARBA00022741"/>
    </source>
</evidence>
<reference evidence="13 14" key="1">
    <citation type="journal article" date="2018" name="Int. J. Syst. Evol. Microbiol.">
        <title>Methylomusa anaerophila gen. nov., sp. nov., an anaerobic methanol-utilizing bacterium isolated from a microbial fuel cell.</title>
        <authorList>
            <person name="Amano N."/>
            <person name="Yamamuro A."/>
            <person name="Miyahara M."/>
            <person name="Kouzuma A."/>
            <person name="Abe T."/>
            <person name="Watanabe K."/>
        </authorList>
    </citation>
    <scope>NUCLEOTIDE SEQUENCE [LARGE SCALE GENOMIC DNA]</scope>
    <source>
        <strain evidence="13 14">MMFC1</strain>
    </source>
</reference>
<keyword evidence="9" id="KW-0812">Transmembrane</keyword>
<dbReference type="Pfam" id="PF00512">
    <property type="entry name" value="HisKA"/>
    <property type="match status" value="1"/>
</dbReference>
<evidence type="ECO:0000256" key="3">
    <source>
        <dbReference type="ARBA" id="ARBA00022553"/>
    </source>
</evidence>
<dbReference type="PANTHER" id="PTHR43065:SF46">
    <property type="entry name" value="C4-DICARBOXYLATE TRANSPORT SENSOR PROTEIN DCTB"/>
    <property type="match status" value="1"/>
</dbReference>
<dbReference type="InterPro" id="IPR013656">
    <property type="entry name" value="PAS_4"/>
</dbReference>
<evidence type="ECO:0000256" key="8">
    <source>
        <dbReference type="ARBA" id="ARBA00023012"/>
    </source>
</evidence>
<proteinExistence type="predicted"/>
<dbReference type="PROSITE" id="PS50112">
    <property type="entry name" value="PAS"/>
    <property type="match status" value="1"/>
</dbReference>
<keyword evidence="4 13" id="KW-0808">Transferase</keyword>
<accession>A0A348AGG0</accession>
<dbReference type="EC" id="2.7.13.3" evidence="2"/>
<evidence type="ECO:0000259" key="11">
    <source>
        <dbReference type="PROSITE" id="PS50112"/>
    </source>
</evidence>